<dbReference type="GO" id="GO:0009272">
    <property type="term" value="P:fungal-type cell wall biogenesis"/>
    <property type="evidence" value="ECO:0007669"/>
    <property type="project" value="TreeGrafter"/>
</dbReference>
<evidence type="ECO:0000256" key="3">
    <source>
        <dbReference type="ARBA" id="ARBA00022692"/>
    </source>
</evidence>
<comment type="subcellular location">
    <subcellularLocation>
        <location evidence="1">Membrane</location>
        <topology evidence="1">Multi-pass membrane protein</topology>
    </subcellularLocation>
</comment>
<dbReference type="Proteomes" id="UP000007148">
    <property type="component" value="Unassembled WGS sequence"/>
</dbReference>
<evidence type="ECO:0000256" key="5">
    <source>
        <dbReference type="ARBA" id="ARBA00022989"/>
    </source>
</evidence>
<dbReference type="eggNOG" id="ENOG502QSVZ">
    <property type="taxonomic scope" value="Eukaryota"/>
</dbReference>
<dbReference type="SMART" id="SM01320">
    <property type="entry name" value="TRP_N"/>
    <property type="match status" value="1"/>
</dbReference>
<feature type="chain" id="PRO_5003468911" description="ML-like domain-containing protein" evidence="9">
    <location>
        <begin position="18"/>
        <end position="667"/>
    </location>
</feature>
<keyword evidence="3 8" id="KW-0812">Transmembrane</keyword>
<comment type="caution">
    <text evidence="11">The sequence shown here is derived from an EMBL/GenBank/DDBJ whole genome shotgun (WGS) entry which is preliminary data.</text>
</comment>
<dbReference type="GO" id="GO:0016020">
    <property type="term" value="C:membrane"/>
    <property type="evidence" value="ECO:0007669"/>
    <property type="project" value="UniProtKB-SubCell"/>
</dbReference>
<accession>G4TLT5</accession>
<feature type="transmembrane region" description="Helical" evidence="8">
    <location>
        <begin position="332"/>
        <end position="361"/>
    </location>
</feature>
<feature type="transmembrane region" description="Helical" evidence="8">
    <location>
        <begin position="503"/>
        <end position="522"/>
    </location>
</feature>
<keyword evidence="5 8" id="KW-1133">Transmembrane helix</keyword>
<proteinExistence type="inferred from homology"/>
<feature type="transmembrane region" description="Helical" evidence="8">
    <location>
        <begin position="411"/>
        <end position="431"/>
    </location>
</feature>
<evidence type="ECO:0000256" key="2">
    <source>
        <dbReference type="ARBA" id="ARBA00010642"/>
    </source>
</evidence>
<feature type="transmembrane region" description="Helical" evidence="8">
    <location>
        <begin position="590"/>
        <end position="613"/>
    </location>
</feature>
<dbReference type="Pfam" id="PF06011">
    <property type="entry name" value="TRP"/>
    <property type="match status" value="2"/>
</dbReference>
<evidence type="ECO:0000256" key="9">
    <source>
        <dbReference type="SAM" id="SignalP"/>
    </source>
</evidence>
<dbReference type="AlphaFoldDB" id="G4TLT5"/>
<feature type="region of interest" description="Disordered" evidence="7">
    <location>
        <begin position="629"/>
        <end position="667"/>
    </location>
</feature>
<evidence type="ECO:0000313" key="12">
    <source>
        <dbReference type="Proteomes" id="UP000007148"/>
    </source>
</evidence>
<dbReference type="GO" id="GO:0055085">
    <property type="term" value="P:transmembrane transport"/>
    <property type="evidence" value="ECO:0007669"/>
    <property type="project" value="TreeGrafter"/>
</dbReference>
<name>G4TLT5_SERID</name>
<keyword evidence="12" id="KW-1185">Reference proteome</keyword>
<feature type="transmembrane region" description="Helical" evidence="8">
    <location>
        <begin position="558"/>
        <end position="578"/>
    </location>
</feature>
<feature type="transmembrane region" description="Helical" evidence="8">
    <location>
        <begin position="382"/>
        <end position="405"/>
    </location>
</feature>
<evidence type="ECO:0000259" key="10">
    <source>
        <dbReference type="SMART" id="SM01320"/>
    </source>
</evidence>
<evidence type="ECO:0000313" key="11">
    <source>
        <dbReference type="EMBL" id="CCA72278.1"/>
    </source>
</evidence>
<reference evidence="11 12" key="1">
    <citation type="journal article" date="2011" name="PLoS Pathog.">
        <title>Endophytic Life Strategies Decoded by Genome and Transcriptome Analyses of the Mutualistic Root Symbiont Piriformospora indica.</title>
        <authorList>
            <person name="Zuccaro A."/>
            <person name="Lahrmann U."/>
            <person name="Guldener U."/>
            <person name="Langen G."/>
            <person name="Pfiffi S."/>
            <person name="Biedenkopf D."/>
            <person name="Wong P."/>
            <person name="Samans B."/>
            <person name="Grimm C."/>
            <person name="Basiewicz M."/>
            <person name="Murat C."/>
            <person name="Martin F."/>
            <person name="Kogel K.H."/>
        </authorList>
    </citation>
    <scope>NUCLEOTIDE SEQUENCE [LARGE SCALE GENOMIC DNA]</scope>
    <source>
        <strain evidence="11 12">DSM 11827</strain>
    </source>
</reference>
<dbReference type="STRING" id="1109443.G4TLT5"/>
<dbReference type="Pfam" id="PF14558">
    <property type="entry name" value="TRP_N"/>
    <property type="match status" value="1"/>
</dbReference>
<evidence type="ECO:0000256" key="4">
    <source>
        <dbReference type="ARBA" id="ARBA00022729"/>
    </source>
</evidence>
<gene>
    <name evidence="11" type="ORF">PIIN_06212</name>
</gene>
<keyword evidence="4 9" id="KW-0732">Signal</keyword>
<dbReference type="PANTHER" id="PTHR31145:SF2">
    <property type="entry name" value="FLAVIN CARRIER PROTEIN 2"/>
    <property type="match status" value="1"/>
</dbReference>
<dbReference type="InterPro" id="IPR032800">
    <property type="entry name" value="TRP_N"/>
</dbReference>
<organism evidence="11 12">
    <name type="scientific">Serendipita indica (strain DSM 11827)</name>
    <name type="common">Root endophyte fungus</name>
    <name type="synonym">Piriformospora indica</name>
    <dbReference type="NCBI Taxonomy" id="1109443"/>
    <lineage>
        <taxon>Eukaryota</taxon>
        <taxon>Fungi</taxon>
        <taxon>Dikarya</taxon>
        <taxon>Basidiomycota</taxon>
        <taxon>Agaricomycotina</taxon>
        <taxon>Agaricomycetes</taxon>
        <taxon>Sebacinales</taxon>
        <taxon>Serendipitaceae</taxon>
        <taxon>Serendipita</taxon>
    </lineage>
</organism>
<feature type="compositionally biased region" description="Basic and acidic residues" evidence="7">
    <location>
        <begin position="658"/>
        <end position="667"/>
    </location>
</feature>
<evidence type="ECO:0000256" key="6">
    <source>
        <dbReference type="ARBA" id="ARBA00023136"/>
    </source>
</evidence>
<dbReference type="PANTHER" id="PTHR31145">
    <property type="entry name" value="INTEGRAL MEMBRANE PROTEIN (AFU_ORTHOLOGUE AFUA_7G01610)"/>
    <property type="match status" value="1"/>
</dbReference>
<protein>
    <recommendedName>
        <fullName evidence="10">ML-like domain-containing protein</fullName>
    </recommendedName>
</protein>
<evidence type="ECO:0000256" key="7">
    <source>
        <dbReference type="SAM" id="MobiDB-lite"/>
    </source>
</evidence>
<keyword evidence="6 8" id="KW-0472">Membrane</keyword>
<evidence type="ECO:0000256" key="8">
    <source>
        <dbReference type="SAM" id="Phobius"/>
    </source>
</evidence>
<dbReference type="InterPro" id="IPR040241">
    <property type="entry name" value="TRP_Flc/Pkd2-like"/>
</dbReference>
<dbReference type="HOGENOM" id="CLU_013753_1_0_1"/>
<comment type="similarity">
    <text evidence="2">Belongs to the transient receptor potential (TRP) ion channel family.</text>
</comment>
<dbReference type="OrthoDB" id="2115177at2759"/>
<feature type="signal peptide" evidence="9">
    <location>
        <begin position="1"/>
        <end position="17"/>
    </location>
</feature>
<dbReference type="InterPro" id="IPR010308">
    <property type="entry name" value="TRP_C"/>
</dbReference>
<dbReference type="InParanoid" id="G4TLT5"/>
<evidence type="ECO:0000256" key="1">
    <source>
        <dbReference type="ARBA" id="ARBA00004141"/>
    </source>
</evidence>
<dbReference type="EMBL" id="CAFZ01000156">
    <property type="protein sequence ID" value="CCA72278.1"/>
    <property type="molecule type" value="Genomic_DNA"/>
</dbReference>
<feature type="transmembrane region" description="Helical" evidence="8">
    <location>
        <begin position="528"/>
        <end position="546"/>
    </location>
</feature>
<dbReference type="OMA" id="KSYWWIF"/>
<sequence length="667" mass="73162">MRALIFAAVAFGRLVQARDEILYTSSITYCAPPDVLLVQEFDIEYFNNNASVGFALSATNTVDDLNATASVVLTSYGSTSLNYTFDICSVLGGQFCPLPAYNFTGSAYLQIPSSIDLPIPSIAFRIPDLEAIAQLELKRVETGEVAVCLQSTLSNGWSLHQPAVITATAVFSVLSLASSYFHSFTLSASRPSVFRALTLFSFFQHIAQTGMLHLNYPSVYVAFTTNFAWSMGQFSSSRLQSAIERMRAATGSRLSESSQAPAAYTDRTLSPYNLLAKEIDIGSFVGGTNSTTPPVVPGHSFVNPATITSSSQTLEPGISTAVNYIGIATGSAFMTVFFALLFVLLVYAGVVAASWVLLFLLDKYWPQRTFMHKWGEEWKRTVVQGVLRILQIALAPVVLFTLFQWSLHDNWLSTLLSVITILTVLGTLLYASYRVFRRSDTSATEQSWLFRLHSVVSSFKRKKPTPDDDETSQPEAATTRTNEAIVAGMEGALTGPFLPTRRYFFFIMPFAYTILKAFIIVVARSSGFAQVVILLLFEFILFALLITLRPSHTKRGDVLEVFLSIVRIITTAALFAFAREKLSVDAIPRVAVGIGIAVVSSVGAVVLILNGLWDMFPWTATVRRILGKKTPAQPSEEPPRDDSYSSVLEKGTTSPATSDKESPRQQE</sequence>
<feature type="domain" description="ML-like" evidence="10">
    <location>
        <begin position="20"/>
        <end position="160"/>
    </location>
</feature>